<name>A0ACC6TP42_9CREN</name>
<dbReference type="EMBL" id="JZWS03000005">
    <property type="protein sequence ID" value="MEW9491624.1"/>
    <property type="molecule type" value="Genomic_DNA"/>
</dbReference>
<proteinExistence type="predicted"/>
<accession>A0ACC6TP42</accession>
<protein>
    <submittedName>
        <fullName evidence="1">Uncharacterized protein</fullName>
    </submittedName>
</protein>
<reference evidence="1" key="1">
    <citation type="submission" date="2024-07" db="EMBL/GenBank/DDBJ databases">
        <title>Metagenome and Metagenome-Assembled Genomes of Archaea from a hot spring from the geothermal field of Los Azufres, Mexico.</title>
        <authorList>
            <person name="Marin-Paredes R."/>
            <person name="Martinez-Romero E."/>
            <person name="Servin-Garciduenas L.E."/>
        </authorList>
    </citation>
    <scope>NUCLEOTIDE SEQUENCE</scope>
    <source>
        <strain evidence="1">AZ1-454</strain>
    </source>
</reference>
<dbReference type="Proteomes" id="UP000053480">
    <property type="component" value="Unassembled WGS sequence"/>
</dbReference>
<sequence>MSILDEEEFRKLRGFRGKVSSAELNSVLEEVEEDFAKSGSLKSSLIFVYANHIEQVRRNKELYDLISAILEKYAPKIGLENVAQLILNSLS</sequence>
<evidence type="ECO:0000313" key="2">
    <source>
        <dbReference type="Proteomes" id="UP000053480"/>
    </source>
</evidence>
<evidence type="ECO:0000313" key="1">
    <source>
        <dbReference type="EMBL" id="MEW9491624.1"/>
    </source>
</evidence>
<comment type="caution">
    <text evidence="1">The sequence shown here is derived from an EMBL/GenBank/DDBJ whole genome shotgun (WGS) entry which is preliminary data.</text>
</comment>
<gene>
    <name evidence="1" type="ORF">TQ35_0005400</name>
</gene>
<organism evidence="1 2">
    <name type="scientific">Candidatus Aramenus sulfurataquae</name>
    <dbReference type="NCBI Taxonomy" id="1326980"/>
    <lineage>
        <taxon>Archaea</taxon>
        <taxon>Thermoproteota</taxon>
        <taxon>Thermoprotei</taxon>
        <taxon>Sulfolobales</taxon>
        <taxon>Sulfolobaceae</taxon>
        <taxon>Candidatus Aramenus</taxon>
    </lineage>
</organism>